<dbReference type="Pfam" id="PF18884">
    <property type="entry name" value="TSP3_bac"/>
    <property type="match status" value="1"/>
</dbReference>
<evidence type="ECO:0000313" key="8">
    <source>
        <dbReference type="Proteomes" id="UP000230729"/>
    </source>
</evidence>
<feature type="compositionally biased region" description="Basic and acidic residues" evidence="5">
    <location>
        <begin position="101"/>
        <end position="123"/>
    </location>
</feature>
<sequence length="325" mass="35753">MKKYLLPILIIAAMLGFSREPAGAADSLAQKLAGRILLQVENQGEAWYVNPADQKRYFLARPDDAFALMSRFGIGITDDNLKKIAVGLLEDDDEDSDQDGLSDRWEEAFGTDPRDQDSDHDGYDDRLEIQNAYDPLSRGHPPLDDDFSAKQAGKIFLQTEKKGEAWYVCPVNHRRYFLGRPADAWRLMQKLGLGASNENLAALPIGFLSPPAPIKPPTGQKCSANSGARGIFACAAEAIRRGQKEQAKSYFTPAMGPALEYTMDFLDAEGKFALGNIMAGAQADESTADKVVFTTEVYFSLGGYKVPVRFNVIKQDDGSWKVGNL</sequence>
<evidence type="ECO:0000256" key="1">
    <source>
        <dbReference type="ARBA" id="ARBA00004613"/>
    </source>
</evidence>
<evidence type="ECO:0008006" key="9">
    <source>
        <dbReference type="Google" id="ProtNLM"/>
    </source>
</evidence>
<evidence type="ECO:0000256" key="4">
    <source>
        <dbReference type="ARBA" id="ARBA00022837"/>
    </source>
</evidence>
<keyword evidence="2" id="KW-0964">Secreted</keyword>
<name>A0A2G9ZK63_9BACT</name>
<reference evidence="7 8" key="1">
    <citation type="submission" date="2017-09" db="EMBL/GenBank/DDBJ databases">
        <title>Depth-based differentiation of microbial function through sediment-hosted aquifers and enrichment of novel symbionts in the deep terrestrial subsurface.</title>
        <authorList>
            <person name="Probst A.J."/>
            <person name="Ladd B."/>
            <person name="Jarett J.K."/>
            <person name="Geller-Mcgrath D.E."/>
            <person name="Sieber C.M."/>
            <person name="Emerson J.B."/>
            <person name="Anantharaman K."/>
            <person name="Thomas B.C."/>
            <person name="Malmstrom R."/>
            <person name="Stieglmeier M."/>
            <person name="Klingl A."/>
            <person name="Woyke T."/>
            <person name="Ryan C.M."/>
            <person name="Banfield J.F."/>
        </authorList>
    </citation>
    <scope>NUCLEOTIDE SEQUENCE [LARGE SCALE GENOMIC DNA]</scope>
    <source>
        <strain evidence="7">CG23_combo_of_CG06-09_8_20_14_all_49_15</strain>
    </source>
</reference>
<dbReference type="InterPro" id="IPR059100">
    <property type="entry name" value="TSP3_bac"/>
</dbReference>
<dbReference type="AlphaFoldDB" id="A0A2G9ZK63"/>
<dbReference type="Proteomes" id="UP000230729">
    <property type="component" value="Unassembled WGS sequence"/>
</dbReference>
<comment type="subcellular location">
    <subcellularLocation>
        <location evidence="1">Secreted</location>
    </subcellularLocation>
</comment>
<gene>
    <name evidence="7" type="ORF">COX22_03770</name>
</gene>
<proteinExistence type="predicted"/>
<feature type="region of interest" description="Disordered" evidence="5">
    <location>
        <begin position="92"/>
        <end position="123"/>
    </location>
</feature>
<evidence type="ECO:0000256" key="3">
    <source>
        <dbReference type="ARBA" id="ARBA00022729"/>
    </source>
</evidence>
<keyword evidence="4" id="KW-0106">Calcium</keyword>
<evidence type="ECO:0000256" key="2">
    <source>
        <dbReference type="ARBA" id="ARBA00022525"/>
    </source>
</evidence>
<evidence type="ECO:0000313" key="7">
    <source>
        <dbReference type="EMBL" id="PIP33544.1"/>
    </source>
</evidence>
<evidence type="ECO:0000256" key="6">
    <source>
        <dbReference type="SAM" id="SignalP"/>
    </source>
</evidence>
<keyword evidence="3 6" id="KW-0732">Signal</keyword>
<evidence type="ECO:0000256" key="5">
    <source>
        <dbReference type="SAM" id="MobiDB-lite"/>
    </source>
</evidence>
<protein>
    <recommendedName>
        <fullName evidence="9">DUF4878 domain-containing protein</fullName>
    </recommendedName>
</protein>
<feature type="chain" id="PRO_5013748841" description="DUF4878 domain-containing protein" evidence="6">
    <location>
        <begin position="25"/>
        <end position="325"/>
    </location>
</feature>
<accession>A0A2G9ZK63</accession>
<comment type="caution">
    <text evidence="7">The sequence shown here is derived from an EMBL/GenBank/DDBJ whole genome shotgun (WGS) entry which is preliminary data.</text>
</comment>
<feature type="signal peptide" evidence="6">
    <location>
        <begin position="1"/>
        <end position="24"/>
    </location>
</feature>
<dbReference type="EMBL" id="PCSD01000093">
    <property type="protein sequence ID" value="PIP33544.1"/>
    <property type="molecule type" value="Genomic_DNA"/>
</dbReference>
<organism evidence="7 8">
    <name type="scientific">Candidatus Falkowbacteria bacterium CG23_combo_of_CG06-09_8_20_14_all_49_15</name>
    <dbReference type="NCBI Taxonomy" id="1974572"/>
    <lineage>
        <taxon>Bacteria</taxon>
        <taxon>Candidatus Falkowiibacteriota</taxon>
    </lineage>
</organism>